<evidence type="ECO:0000256" key="2">
    <source>
        <dbReference type="ARBA" id="ARBA00004584"/>
    </source>
</evidence>
<gene>
    <name evidence="12" type="primary">Cdca8</name>
    <name evidence="12" type="ORF">INDMAC_R00503</name>
</gene>
<dbReference type="PANTHER" id="PTHR16040:SF6">
    <property type="entry name" value="BOREALIN"/>
    <property type="match status" value="1"/>
</dbReference>
<dbReference type="GO" id="GO:0000070">
    <property type="term" value="P:mitotic sister chromatid segregation"/>
    <property type="evidence" value="ECO:0007669"/>
    <property type="project" value="TreeGrafter"/>
</dbReference>
<evidence type="ECO:0000256" key="6">
    <source>
        <dbReference type="ARBA" id="ARBA00022776"/>
    </source>
</evidence>
<accession>A0A7L1G5T5</accession>
<evidence type="ECO:0000259" key="11">
    <source>
        <dbReference type="Pfam" id="PF10512"/>
    </source>
</evidence>
<evidence type="ECO:0000256" key="9">
    <source>
        <dbReference type="ARBA" id="ARBA00023328"/>
    </source>
</evidence>
<keyword evidence="5" id="KW-0132">Cell division</keyword>
<organism evidence="12 13">
    <name type="scientific">Indicator maculatus</name>
    <name type="common">spotted honeyguide</name>
    <dbReference type="NCBI Taxonomy" id="545262"/>
    <lineage>
        <taxon>Eukaryota</taxon>
        <taxon>Metazoa</taxon>
        <taxon>Chordata</taxon>
        <taxon>Craniata</taxon>
        <taxon>Vertebrata</taxon>
        <taxon>Euteleostomi</taxon>
        <taxon>Archelosauria</taxon>
        <taxon>Archosauria</taxon>
        <taxon>Dinosauria</taxon>
        <taxon>Saurischia</taxon>
        <taxon>Theropoda</taxon>
        <taxon>Coelurosauria</taxon>
        <taxon>Aves</taxon>
        <taxon>Neognathae</taxon>
        <taxon>Neoaves</taxon>
        <taxon>Telluraves</taxon>
        <taxon>Coraciimorphae</taxon>
        <taxon>Piciformes</taxon>
        <taxon>Indicatoridae</taxon>
        <taxon>Indicator</taxon>
    </lineage>
</organism>
<proteinExistence type="inferred from homology"/>
<dbReference type="EMBL" id="VXBD01003699">
    <property type="protein sequence ID" value="NXN09384.1"/>
    <property type="molecule type" value="Genomic_DNA"/>
</dbReference>
<keyword evidence="13" id="KW-1185">Reference proteome</keyword>
<keyword evidence="9" id="KW-0137">Centromere</keyword>
<keyword evidence="8" id="KW-0131">Cell cycle</keyword>
<dbReference type="InterPro" id="IPR046466">
    <property type="entry name" value="Borealin_C"/>
</dbReference>
<comment type="caution">
    <text evidence="12">The sequence shown here is derived from an EMBL/GenBank/DDBJ whole genome shotgun (WGS) entry which is preliminary data.</text>
</comment>
<protein>
    <submittedName>
        <fullName evidence="12">BORE1 protein</fullName>
    </submittedName>
</protein>
<feature type="non-terminal residue" evidence="12">
    <location>
        <position position="1"/>
    </location>
</feature>
<evidence type="ECO:0000256" key="7">
    <source>
        <dbReference type="ARBA" id="ARBA00023242"/>
    </source>
</evidence>
<evidence type="ECO:0000313" key="13">
    <source>
        <dbReference type="Proteomes" id="UP000557230"/>
    </source>
</evidence>
<dbReference type="PANTHER" id="PTHR16040">
    <property type="entry name" value="AUSTRALIN, ISOFORM A-RELATED"/>
    <property type="match status" value="1"/>
</dbReference>
<dbReference type="GO" id="GO:0000775">
    <property type="term" value="C:chromosome, centromeric region"/>
    <property type="evidence" value="ECO:0007669"/>
    <property type="project" value="UniProtKB-SubCell"/>
</dbReference>
<comment type="similarity">
    <text evidence="3">Belongs to the borealin family.</text>
</comment>
<keyword evidence="4" id="KW-0158">Chromosome</keyword>
<reference evidence="12 13" key="1">
    <citation type="submission" date="2019-09" db="EMBL/GenBank/DDBJ databases">
        <title>Bird 10,000 Genomes (B10K) Project - Family phase.</title>
        <authorList>
            <person name="Zhang G."/>
        </authorList>
    </citation>
    <scope>NUCLEOTIDE SEQUENCE [LARGE SCALE GENOMIC DNA]</scope>
    <source>
        <strain evidence="12">B10K-DU-001-78</strain>
        <tissue evidence="12">Muscle</tissue>
    </source>
</reference>
<evidence type="ECO:0000313" key="12">
    <source>
        <dbReference type="EMBL" id="NXN09384.1"/>
    </source>
</evidence>
<dbReference type="AlphaFoldDB" id="A0A7L1G5T5"/>
<evidence type="ECO:0000256" key="3">
    <source>
        <dbReference type="ARBA" id="ARBA00009914"/>
    </source>
</evidence>
<evidence type="ECO:0000256" key="8">
    <source>
        <dbReference type="ARBA" id="ARBA00023306"/>
    </source>
</evidence>
<evidence type="ECO:0000256" key="4">
    <source>
        <dbReference type="ARBA" id="ARBA00022454"/>
    </source>
</evidence>
<dbReference type="Pfam" id="PF10512">
    <property type="entry name" value="Borealin"/>
    <property type="match status" value="1"/>
</dbReference>
<feature type="compositionally biased region" description="Basic residues" evidence="10">
    <location>
        <begin position="83"/>
        <end position="100"/>
    </location>
</feature>
<evidence type="ECO:0000256" key="1">
    <source>
        <dbReference type="ARBA" id="ARBA00004123"/>
    </source>
</evidence>
<keyword evidence="7" id="KW-0539">Nucleus</keyword>
<dbReference type="GO" id="GO:0005634">
    <property type="term" value="C:nucleus"/>
    <property type="evidence" value="ECO:0007669"/>
    <property type="project" value="UniProtKB-SubCell"/>
</dbReference>
<feature type="domain" description="Borealin C-terminal" evidence="11">
    <location>
        <begin position="98"/>
        <end position="205"/>
    </location>
</feature>
<dbReference type="GO" id="GO:0051233">
    <property type="term" value="C:spindle midzone"/>
    <property type="evidence" value="ECO:0007669"/>
    <property type="project" value="TreeGrafter"/>
</dbReference>
<keyword evidence="6" id="KW-0498">Mitosis</keyword>
<evidence type="ECO:0000256" key="10">
    <source>
        <dbReference type="SAM" id="MobiDB-lite"/>
    </source>
</evidence>
<comment type="subcellular location">
    <subcellularLocation>
        <location evidence="2">Chromosome</location>
        <location evidence="2">Centromere</location>
    </subcellularLocation>
    <subcellularLocation>
        <location evidence="1">Nucleus</location>
    </subcellularLocation>
</comment>
<evidence type="ECO:0000256" key="5">
    <source>
        <dbReference type="ARBA" id="ARBA00022618"/>
    </source>
</evidence>
<feature type="non-terminal residue" evidence="12">
    <location>
        <position position="205"/>
    </location>
</feature>
<feature type="region of interest" description="Disordered" evidence="10">
    <location>
        <begin position="36"/>
        <end position="103"/>
    </location>
</feature>
<dbReference type="OrthoDB" id="6360905at2759"/>
<name>A0A7L1G5T5_9PICI</name>
<dbReference type="Gene3D" id="6.10.140.560">
    <property type="match status" value="1"/>
</dbReference>
<dbReference type="GO" id="GO:0032133">
    <property type="term" value="C:chromosome passenger complex"/>
    <property type="evidence" value="ECO:0007669"/>
    <property type="project" value="TreeGrafter"/>
</dbReference>
<sequence>DLEIREINKLAVEVIQTPFKIAKKVGKAKQNIETIEEAAEPPLLPQAKKAKQDKECLPDSESENINPGTAKVKASTKKVPVSRSRRAPSSRVKSMSKRSSKNSFITPATGRMVDFCARGGNSMATPRFDSSVFKTPGLRVPTLNERVYTISANGSPLADSSDVFITVPVGGGECLRLTANDLTRKNLLHLNPEAQGVMKKLSVSL</sequence>
<dbReference type="GO" id="GO:0051301">
    <property type="term" value="P:cell division"/>
    <property type="evidence" value="ECO:0007669"/>
    <property type="project" value="UniProtKB-KW"/>
</dbReference>
<dbReference type="Proteomes" id="UP000557230">
    <property type="component" value="Unassembled WGS sequence"/>
</dbReference>
<dbReference type="InterPro" id="IPR018867">
    <property type="entry name" value="Cell_div_borealin"/>
</dbReference>